<protein>
    <submittedName>
        <fullName evidence="3">Helix-turn-helix transcriptional regulator</fullName>
    </submittedName>
</protein>
<dbReference type="Proteomes" id="UP001454086">
    <property type="component" value="Unassembled WGS sequence"/>
</dbReference>
<feature type="domain" description="HTH cro/C1-type" evidence="2">
    <location>
        <begin position="38"/>
        <end position="92"/>
    </location>
</feature>
<dbReference type="PANTHER" id="PTHR46558:SF4">
    <property type="entry name" value="DNA-BIDING PHAGE PROTEIN"/>
    <property type="match status" value="1"/>
</dbReference>
<organism evidence="3 4">
    <name type="scientific">Enterocloster hominis</name>
    <name type="common">ex Hitch et al. 2024</name>
    <dbReference type="NCBI Taxonomy" id="1917870"/>
    <lineage>
        <taxon>Bacteria</taxon>
        <taxon>Bacillati</taxon>
        <taxon>Bacillota</taxon>
        <taxon>Clostridia</taxon>
        <taxon>Lachnospirales</taxon>
        <taxon>Lachnospiraceae</taxon>
        <taxon>Enterocloster</taxon>
    </lineage>
</organism>
<dbReference type="EMBL" id="JBBMFM010000175">
    <property type="protein sequence ID" value="MEQ2428384.1"/>
    <property type="molecule type" value="Genomic_DNA"/>
</dbReference>
<keyword evidence="1" id="KW-0238">DNA-binding</keyword>
<evidence type="ECO:0000259" key="2">
    <source>
        <dbReference type="PROSITE" id="PS50943"/>
    </source>
</evidence>
<dbReference type="InterPro" id="IPR010982">
    <property type="entry name" value="Lambda_DNA-bd_dom_sf"/>
</dbReference>
<sequence>MGKVGISFEQMKEDMLKDEEFKLEYEKLRPRYEAIAQIIAARKQQNMTQAELARRVGTQKSNISRLESGNYNPSLDFLSKVAESLGKSLNVQIK</sequence>
<comment type="caution">
    <text evidence="3">The sequence shown here is derived from an EMBL/GenBank/DDBJ whole genome shotgun (WGS) entry which is preliminary data.</text>
</comment>
<reference evidence="3 4" key="1">
    <citation type="submission" date="2024-03" db="EMBL/GenBank/DDBJ databases">
        <title>Human intestinal bacterial collection.</title>
        <authorList>
            <person name="Pauvert C."/>
            <person name="Hitch T.C.A."/>
            <person name="Clavel T."/>
        </authorList>
    </citation>
    <scope>NUCLEOTIDE SEQUENCE [LARGE SCALE GENOMIC DNA]</scope>
    <source>
        <strain evidence="3 4">CLA-SR-H021</strain>
    </source>
</reference>
<dbReference type="PROSITE" id="PS50943">
    <property type="entry name" value="HTH_CROC1"/>
    <property type="match status" value="1"/>
</dbReference>
<dbReference type="RefSeq" id="WP_008718443.1">
    <property type="nucleotide sequence ID" value="NZ_JBBMFM010000175.1"/>
</dbReference>
<keyword evidence="4" id="KW-1185">Reference proteome</keyword>
<dbReference type="Gene3D" id="1.10.260.40">
    <property type="entry name" value="lambda repressor-like DNA-binding domains"/>
    <property type="match status" value="1"/>
</dbReference>
<dbReference type="Pfam" id="PF01381">
    <property type="entry name" value="HTH_3"/>
    <property type="match status" value="1"/>
</dbReference>
<gene>
    <name evidence="3" type="ORF">WMQ36_25835</name>
</gene>
<dbReference type="SUPFAM" id="SSF47413">
    <property type="entry name" value="lambda repressor-like DNA-binding domains"/>
    <property type="match status" value="1"/>
</dbReference>
<accession>A0ABV1DGR5</accession>
<evidence type="ECO:0000313" key="3">
    <source>
        <dbReference type="EMBL" id="MEQ2428384.1"/>
    </source>
</evidence>
<dbReference type="PANTHER" id="PTHR46558">
    <property type="entry name" value="TRACRIPTIONAL REGULATORY PROTEIN-RELATED-RELATED"/>
    <property type="match status" value="1"/>
</dbReference>
<dbReference type="CDD" id="cd00093">
    <property type="entry name" value="HTH_XRE"/>
    <property type="match status" value="1"/>
</dbReference>
<dbReference type="SMART" id="SM00530">
    <property type="entry name" value="HTH_XRE"/>
    <property type="match status" value="1"/>
</dbReference>
<evidence type="ECO:0000256" key="1">
    <source>
        <dbReference type="ARBA" id="ARBA00023125"/>
    </source>
</evidence>
<name>A0ABV1DGR5_9FIRM</name>
<dbReference type="InterPro" id="IPR001387">
    <property type="entry name" value="Cro/C1-type_HTH"/>
</dbReference>
<evidence type="ECO:0000313" key="4">
    <source>
        <dbReference type="Proteomes" id="UP001454086"/>
    </source>
</evidence>
<proteinExistence type="predicted"/>